<protein>
    <submittedName>
        <fullName evidence="2">Mannose-6-phosphate isomerase</fullName>
    </submittedName>
</protein>
<feature type="domain" description="Cupin type-2" evidence="1">
    <location>
        <begin position="39"/>
        <end position="97"/>
    </location>
</feature>
<reference evidence="3" key="1">
    <citation type="submission" date="2016-06" db="EMBL/GenBank/DDBJ databases">
        <title>Complete genome sequence of Actinoalloteichus fjordicus DSM 46855 (=ADI127-17), type strain of the new species Actinoalloteichus fjordicus.</title>
        <authorList>
            <person name="Ruckert C."/>
            <person name="Nouioui I."/>
            <person name="Willmese J."/>
            <person name="van Wezel G."/>
            <person name="Klenk H.-P."/>
            <person name="Kalinowski J."/>
            <person name="Zotchev S.B."/>
        </authorList>
    </citation>
    <scope>NUCLEOTIDE SEQUENCE [LARGE SCALE GENOMIC DNA]</scope>
    <source>
        <strain evidence="3">ADI127-7</strain>
    </source>
</reference>
<dbReference type="CDD" id="cd02226">
    <property type="entry name" value="cupin_YdbB-like"/>
    <property type="match status" value="1"/>
</dbReference>
<dbReference type="InterPro" id="IPR014710">
    <property type="entry name" value="RmlC-like_jellyroll"/>
</dbReference>
<dbReference type="EMBL" id="CP016076">
    <property type="protein sequence ID" value="APU14460.1"/>
    <property type="molecule type" value="Genomic_DNA"/>
</dbReference>
<dbReference type="InterPro" id="IPR013096">
    <property type="entry name" value="Cupin_2"/>
</dbReference>
<dbReference type="GO" id="GO:0016853">
    <property type="term" value="F:isomerase activity"/>
    <property type="evidence" value="ECO:0007669"/>
    <property type="project" value="UniProtKB-KW"/>
</dbReference>
<dbReference type="Gene3D" id="2.60.120.10">
    <property type="entry name" value="Jelly Rolls"/>
    <property type="match status" value="1"/>
</dbReference>
<evidence type="ECO:0000259" key="1">
    <source>
        <dbReference type="Pfam" id="PF07883"/>
    </source>
</evidence>
<dbReference type="Pfam" id="PF07883">
    <property type="entry name" value="Cupin_2"/>
    <property type="match status" value="1"/>
</dbReference>
<dbReference type="RefSeq" id="WP_075764380.1">
    <property type="nucleotide sequence ID" value="NZ_CP016076.1"/>
</dbReference>
<dbReference type="InterPro" id="IPR052044">
    <property type="entry name" value="PKS_Associated_Protein"/>
</dbReference>
<accession>A0AAC9LCS0</accession>
<keyword evidence="2" id="KW-0413">Isomerase</keyword>
<name>A0AAC9LCS0_9PSEU</name>
<proteinExistence type="predicted"/>
<dbReference type="AlphaFoldDB" id="A0AAC9LCS0"/>
<dbReference type="KEGG" id="acad:UA74_12000"/>
<dbReference type="SUPFAM" id="SSF51182">
    <property type="entry name" value="RmlC-like cupins"/>
    <property type="match status" value="1"/>
</dbReference>
<sequence length="120" mass="13428">MNSVVSLADKLALIDGHWAPHIVSRVNGQDVKLVKVLGEFVWHDHPDTDELFLVVSGTLHIDLPETRHTLTEGELFVVPRTVRHRPVADQECHVLLIELAGTLNTGERTDSRLTNPATWL</sequence>
<dbReference type="PANTHER" id="PTHR36114:SF1">
    <property type="entry name" value="16.7 KDA PROTEIN IN WHIE LOCUS"/>
    <property type="match status" value="1"/>
</dbReference>
<dbReference type="InterPro" id="IPR011051">
    <property type="entry name" value="RmlC_Cupin_sf"/>
</dbReference>
<evidence type="ECO:0000313" key="2">
    <source>
        <dbReference type="EMBL" id="APU14460.1"/>
    </source>
</evidence>
<dbReference type="Proteomes" id="UP000185511">
    <property type="component" value="Chromosome"/>
</dbReference>
<organism evidence="2 3">
    <name type="scientific">Actinoalloteichus fjordicus</name>
    <dbReference type="NCBI Taxonomy" id="1612552"/>
    <lineage>
        <taxon>Bacteria</taxon>
        <taxon>Bacillati</taxon>
        <taxon>Actinomycetota</taxon>
        <taxon>Actinomycetes</taxon>
        <taxon>Pseudonocardiales</taxon>
        <taxon>Pseudonocardiaceae</taxon>
        <taxon>Actinoalloteichus</taxon>
    </lineage>
</organism>
<evidence type="ECO:0000313" key="3">
    <source>
        <dbReference type="Proteomes" id="UP000185511"/>
    </source>
</evidence>
<dbReference type="PANTHER" id="PTHR36114">
    <property type="entry name" value="16.7 KDA PROTEIN IN WHIE LOCUS"/>
    <property type="match status" value="1"/>
</dbReference>
<gene>
    <name evidence="2" type="ORF">UA74_12000</name>
</gene>
<keyword evidence="3" id="KW-1185">Reference proteome</keyword>